<evidence type="ECO:0000313" key="2">
    <source>
        <dbReference type="Proteomes" id="UP000789508"/>
    </source>
</evidence>
<reference evidence="1" key="1">
    <citation type="submission" date="2021-06" db="EMBL/GenBank/DDBJ databases">
        <authorList>
            <person name="Kallberg Y."/>
            <person name="Tangrot J."/>
            <person name="Rosling A."/>
        </authorList>
    </citation>
    <scope>NUCLEOTIDE SEQUENCE</scope>
    <source>
        <strain evidence="1">FL130A</strain>
    </source>
</reference>
<organism evidence="1 2">
    <name type="scientific">Ambispora leptoticha</name>
    <dbReference type="NCBI Taxonomy" id="144679"/>
    <lineage>
        <taxon>Eukaryota</taxon>
        <taxon>Fungi</taxon>
        <taxon>Fungi incertae sedis</taxon>
        <taxon>Mucoromycota</taxon>
        <taxon>Glomeromycotina</taxon>
        <taxon>Glomeromycetes</taxon>
        <taxon>Archaeosporales</taxon>
        <taxon>Ambisporaceae</taxon>
        <taxon>Ambispora</taxon>
    </lineage>
</organism>
<proteinExistence type="predicted"/>
<dbReference type="EMBL" id="CAJVPS010000289">
    <property type="protein sequence ID" value="CAG8473754.1"/>
    <property type="molecule type" value="Genomic_DNA"/>
</dbReference>
<keyword evidence="2" id="KW-1185">Reference proteome</keyword>
<comment type="caution">
    <text evidence="1">The sequence shown here is derived from an EMBL/GenBank/DDBJ whole genome shotgun (WGS) entry which is preliminary data.</text>
</comment>
<dbReference type="Gene3D" id="3.80.10.10">
    <property type="entry name" value="Ribonuclease Inhibitor"/>
    <property type="match status" value="1"/>
</dbReference>
<dbReference type="SUPFAM" id="SSF52047">
    <property type="entry name" value="RNI-like"/>
    <property type="match status" value="1"/>
</dbReference>
<protein>
    <submittedName>
        <fullName evidence="1">6464_t:CDS:1</fullName>
    </submittedName>
</protein>
<accession>A0A9N8W1F8</accession>
<name>A0A9N8W1F8_9GLOM</name>
<sequence>MEINSTLILLPTEIRQEIFKNLDNAALFKCLLVDRQCCREIVPILWEAPLSKILNKSRIDREERQKRLVKVVNVYLGSFTKETWEFLRANGISRPRNIRTPAFNYAAFLRHYEITAVSYATVEWLQQKSVIPTVKQMRKREALRKSLCALFVEQAQTIRSFHNDLSLESELWVIDTPKEHIERIGLDLRELRVSGITLNTDLLSLFENLAEFCRSIRGITLANLRSFSENIVNEATKKTAIGLKSVIEAQSELQWLQLFQLTAANTKVIINSLHASSKTLRAIKFFRIDFNLLKKNVVIEGLRSCANLLCLDFTKCKAIEQQSWIETAQSFKKLEFLTITISLVAEFPVEFIKKVIETSSLNLKYFQLRQETFTQFSGFGEKIVKEILPFILLYSRNLRVFGVQDLNMDSIVSLLNSCRKLEHLEVYSKNLDDTLDILATKLPPSIYSLRIHKPLNHSNISRKPLIEFLKTTRNHLRLLSIHINDFNGIIEKTAKDYGVKFITSPIEDGVYPDYFPKF</sequence>
<dbReference type="AlphaFoldDB" id="A0A9N8W1F8"/>
<dbReference type="OrthoDB" id="2328399at2759"/>
<gene>
    <name evidence="1" type="ORF">ALEPTO_LOCUS2139</name>
</gene>
<dbReference type="InterPro" id="IPR032675">
    <property type="entry name" value="LRR_dom_sf"/>
</dbReference>
<evidence type="ECO:0000313" key="1">
    <source>
        <dbReference type="EMBL" id="CAG8473754.1"/>
    </source>
</evidence>
<dbReference type="Proteomes" id="UP000789508">
    <property type="component" value="Unassembled WGS sequence"/>
</dbReference>